<evidence type="ECO:0008006" key="3">
    <source>
        <dbReference type="Google" id="ProtNLM"/>
    </source>
</evidence>
<accession>A0ABY5BRA2</accession>
<organism evidence="1 2">
    <name type="scientific">Fructilactobacillus hinvesii</name>
    <dbReference type="NCBI Taxonomy" id="2940300"/>
    <lineage>
        <taxon>Bacteria</taxon>
        <taxon>Bacillati</taxon>
        <taxon>Bacillota</taxon>
        <taxon>Bacilli</taxon>
        <taxon>Lactobacillales</taxon>
        <taxon>Lactobacillaceae</taxon>
        <taxon>Fructilactobacillus</taxon>
    </lineage>
</organism>
<gene>
    <name evidence="1" type="ORF">M3M39_05070</name>
</gene>
<evidence type="ECO:0000313" key="2">
    <source>
        <dbReference type="Proteomes" id="UP001057025"/>
    </source>
</evidence>
<dbReference type="Proteomes" id="UP001057025">
    <property type="component" value="Chromosome"/>
</dbReference>
<dbReference type="EMBL" id="CP097118">
    <property type="protein sequence ID" value="USS87495.1"/>
    <property type="molecule type" value="Genomic_DNA"/>
</dbReference>
<proteinExistence type="predicted"/>
<keyword evidence="2" id="KW-1185">Reference proteome</keyword>
<reference evidence="1" key="1">
    <citation type="submission" date="2022-05" db="EMBL/GenBank/DDBJ databases">
        <authorList>
            <person name="Oliphant S.A."/>
            <person name="Watson-Haigh N.S."/>
            <person name="Sumby K.M."/>
            <person name="Gardner J.M."/>
            <person name="Jiranek V."/>
        </authorList>
    </citation>
    <scope>NUCLEOTIDE SEQUENCE</scope>
    <source>
        <strain evidence="1">KI11_C11</strain>
    </source>
</reference>
<sequence length="94" mass="11292">MLMAMAGLPEAMYMQLKLMLQPRYLTIKEAMFYLGIRSRTTFNNKVIDYVEVYDTPFGMRFKKSDLDNYMDQFRMSKKLENHRRENQTVEEMAS</sequence>
<evidence type="ECO:0000313" key="1">
    <source>
        <dbReference type="EMBL" id="USS87495.1"/>
    </source>
</evidence>
<dbReference type="RefSeq" id="WP_252796793.1">
    <property type="nucleotide sequence ID" value="NZ_CP097118.1"/>
</dbReference>
<protein>
    <recommendedName>
        <fullName evidence="3">Helix-turn-helix domain-containing protein</fullName>
    </recommendedName>
</protein>
<name>A0ABY5BRA2_9LACO</name>